<feature type="compositionally biased region" description="Polar residues" evidence="2">
    <location>
        <begin position="409"/>
        <end position="418"/>
    </location>
</feature>
<dbReference type="GO" id="GO:0005634">
    <property type="term" value="C:nucleus"/>
    <property type="evidence" value="ECO:0007669"/>
    <property type="project" value="TreeGrafter"/>
</dbReference>
<dbReference type="EMBL" id="JAECZO010000086">
    <property type="protein sequence ID" value="KAK7196811.1"/>
    <property type="molecule type" value="Genomic_DNA"/>
</dbReference>
<dbReference type="Gene3D" id="3.60.21.10">
    <property type="match status" value="1"/>
</dbReference>
<accession>A0AAW0EUI4</accession>
<dbReference type="InterPro" id="IPR004843">
    <property type="entry name" value="Calcineurin-like_PHP"/>
</dbReference>
<keyword evidence="1" id="KW-0378">Hydrolase</keyword>
<feature type="compositionally biased region" description="Basic and acidic residues" evidence="2">
    <location>
        <begin position="136"/>
        <end position="148"/>
    </location>
</feature>
<feature type="region of interest" description="Disordered" evidence="2">
    <location>
        <begin position="589"/>
        <end position="627"/>
    </location>
</feature>
<feature type="region of interest" description="Disordered" evidence="2">
    <location>
        <begin position="115"/>
        <end position="164"/>
    </location>
</feature>
<dbReference type="EC" id="3.1.3.16" evidence="1"/>
<comment type="caution">
    <text evidence="4">The sequence shown here is derived from an EMBL/GenBank/DDBJ whole genome shotgun (WGS) entry which is preliminary data.</text>
</comment>
<dbReference type="SMART" id="SM00156">
    <property type="entry name" value="PP2Ac"/>
    <property type="match status" value="1"/>
</dbReference>
<sequence>MADDADGDVLYYLYDPKIVPPARNKYIRVISELLAGYYDTTYINNIDIMDILRGGTAEAVELCEDAKRILAAEATVLHMSVGDADEVVFVGDIHGQFNDLLHSVLSVQLAKSPPVPQRTARAPCREAGGEEEGEEEQRRNCGNRREPAKAAQATTTRTLSSSSTSLSSSIAALPRRDAVAELASDAEKTIRFLFLGDYVDRGPRGVEVMVLLLALKVEYPRHIFLLRGNHEEAQTSRLYGFYSECRAKLFAVQGVGPGGGACGGEPACDFTGASATLIRRWPTNVTSEDEEGGPSRSPLLHGPLHPDAAHATHLTCTPGGNFKSRRSSSVSSTEATLPMADGDADAWVSFNATFCWLPLAAVVRCCAGTFFCTHGGLSPTLHRIAQLHRIKRETYGTARCETITPPPSSDCSVASSPERSPREAYGGHASRREPHLIIDGLLWSDPADNQDGCRVNLRGCGYCFGADVTRRFLDSNFGYAGAPSSLQESVDGGGRGVEECAAPSQASGAAEQQLGESQRMQFIMRAHQCVKAGYQWTQDGLVVTVFSAPNYCGMNGNKGAIAMLRGAAQVSGAAIQLEFKVYDSFKRPSGSTGSQMCLGKREHSKSSGNLSNAVGGGAPHRGSVQPLRDRNVVNNPILEAYFGASANPED</sequence>
<feature type="region of interest" description="Disordered" evidence="2">
    <location>
        <begin position="490"/>
        <end position="512"/>
    </location>
</feature>
<dbReference type="PANTHER" id="PTHR11668">
    <property type="entry name" value="SERINE/THREONINE PROTEIN PHOSPHATASE"/>
    <property type="match status" value="1"/>
</dbReference>
<feature type="region of interest" description="Disordered" evidence="2">
    <location>
        <begin position="284"/>
        <end position="304"/>
    </location>
</feature>
<dbReference type="InterPro" id="IPR050341">
    <property type="entry name" value="PP1_catalytic_subunit"/>
</dbReference>
<comment type="similarity">
    <text evidence="1">Belongs to the PPP phosphatase family.</text>
</comment>
<dbReference type="Pfam" id="PF00149">
    <property type="entry name" value="Metallophos"/>
    <property type="match status" value="1"/>
</dbReference>
<organism evidence="4 5">
    <name type="scientific">Novymonas esmeraldas</name>
    <dbReference type="NCBI Taxonomy" id="1808958"/>
    <lineage>
        <taxon>Eukaryota</taxon>
        <taxon>Discoba</taxon>
        <taxon>Euglenozoa</taxon>
        <taxon>Kinetoplastea</taxon>
        <taxon>Metakinetoplastina</taxon>
        <taxon>Trypanosomatida</taxon>
        <taxon>Trypanosomatidae</taxon>
        <taxon>Novymonas</taxon>
    </lineage>
</organism>
<evidence type="ECO:0000313" key="5">
    <source>
        <dbReference type="Proteomes" id="UP001430356"/>
    </source>
</evidence>
<reference evidence="4 5" key="1">
    <citation type="journal article" date="2021" name="MBio">
        <title>A New Model Trypanosomatid, Novymonas esmeraldas: Genomic Perception of Its 'Candidatus Pandoraea novymonadis' Endosymbiont.</title>
        <authorList>
            <person name="Zakharova A."/>
            <person name="Saura A."/>
            <person name="Butenko A."/>
            <person name="Podesvova L."/>
            <person name="Warmusova S."/>
            <person name="Kostygov A.Y."/>
            <person name="Nenarokova A."/>
            <person name="Lukes J."/>
            <person name="Opperdoes F.R."/>
            <person name="Yurchenko V."/>
        </authorList>
    </citation>
    <scope>NUCLEOTIDE SEQUENCE [LARGE SCALE GENOMIC DNA]</scope>
    <source>
        <strain evidence="4 5">E262AT.01</strain>
    </source>
</reference>
<dbReference type="GO" id="GO:0004722">
    <property type="term" value="F:protein serine/threonine phosphatase activity"/>
    <property type="evidence" value="ECO:0007669"/>
    <property type="project" value="UniProtKB-EC"/>
</dbReference>
<dbReference type="InterPro" id="IPR029052">
    <property type="entry name" value="Metallo-depent_PP-like"/>
</dbReference>
<gene>
    <name evidence="4" type="ORF">NESM_000621600</name>
</gene>
<dbReference type="AlphaFoldDB" id="A0AAW0EUI4"/>
<dbReference type="PANTHER" id="PTHR11668:SF514">
    <property type="entry name" value="SERINE_THREONINE-PROTEIN PHOSPHATASE"/>
    <property type="match status" value="1"/>
</dbReference>
<dbReference type="SUPFAM" id="SSF56300">
    <property type="entry name" value="Metallo-dependent phosphatases"/>
    <property type="match status" value="1"/>
</dbReference>
<dbReference type="Proteomes" id="UP001430356">
    <property type="component" value="Unassembled WGS sequence"/>
</dbReference>
<comment type="catalytic activity">
    <reaction evidence="1">
        <text>O-phospho-L-threonyl-[protein] + H2O = L-threonyl-[protein] + phosphate</text>
        <dbReference type="Rhea" id="RHEA:47004"/>
        <dbReference type="Rhea" id="RHEA-COMP:11060"/>
        <dbReference type="Rhea" id="RHEA-COMP:11605"/>
        <dbReference type="ChEBI" id="CHEBI:15377"/>
        <dbReference type="ChEBI" id="CHEBI:30013"/>
        <dbReference type="ChEBI" id="CHEBI:43474"/>
        <dbReference type="ChEBI" id="CHEBI:61977"/>
        <dbReference type="EC" id="3.1.3.16"/>
    </reaction>
</comment>
<dbReference type="PRINTS" id="PR00114">
    <property type="entry name" value="STPHPHTASE"/>
</dbReference>
<protein>
    <recommendedName>
        <fullName evidence="1">Serine/threonine-protein phosphatase</fullName>
        <ecNumber evidence="1">3.1.3.16</ecNumber>
    </recommendedName>
</protein>
<feature type="region of interest" description="Disordered" evidence="2">
    <location>
        <begin position="406"/>
        <end position="429"/>
    </location>
</feature>
<keyword evidence="5" id="KW-1185">Reference proteome</keyword>
<feature type="domain" description="Serine/threonine specific protein phosphatases" evidence="3">
    <location>
        <begin position="226"/>
        <end position="231"/>
    </location>
</feature>
<evidence type="ECO:0000259" key="3">
    <source>
        <dbReference type="PROSITE" id="PS00125"/>
    </source>
</evidence>
<name>A0AAW0EUI4_9TRYP</name>
<feature type="compositionally biased region" description="Low complexity" evidence="2">
    <location>
        <begin position="150"/>
        <end position="164"/>
    </location>
</feature>
<evidence type="ECO:0000256" key="1">
    <source>
        <dbReference type="RuleBase" id="RU004273"/>
    </source>
</evidence>
<proteinExistence type="inferred from homology"/>
<evidence type="ECO:0000313" key="4">
    <source>
        <dbReference type="EMBL" id="KAK7196811.1"/>
    </source>
</evidence>
<dbReference type="GO" id="GO:0005737">
    <property type="term" value="C:cytoplasm"/>
    <property type="evidence" value="ECO:0007669"/>
    <property type="project" value="TreeGrafter"/>
</dbReference>
<dbReference type="PROSITE" id="PS00125">
    <property type="entry name" value="SER_THR_PHOSPHATASE"/>
    <property type="match status" value="1"/>
</dbReference>
<dbReference type="InterPro" id="IPR006186">
    <property type="entry name" value="Ser/Thr-sp_prot-phosphatase"/>
</dbReference>
<evidence type="ECO:0000256" key="2">
    <source>
        <dbReference type="SAM" id="MobiDB-lite"/>
    </source>
</evidence>